<gene>
    <name evidence="1" type="ORF">Pc24g01950</name>
    <name evidence="1" type="ORF">PCH_Pc24g01950</name>
</gene>
<dbReference type="AlphaFoldDB" id="B6HWY2"/>
<name>B6HWY2_PENRW</name>
<organism evidence="1 2">
    <name type="scientific">Penicillium rubens (strain ATCC 28089 / DSM 1075 / NRRL 1951 / Wisconsin 54-1255)</name>
    <name type="common">Penicillium chrysogenum</name>
    <dbReference type="NCBI Taxonomy" id="500485"/>
    <lineage>
        <taxon>Eukaryota</taxon>
        <taxon>Fungi</taxon>
        <taxon>Dikarya</taxon>
        <taxon>Ascomycota</taxon>
        <taxon>Pezizomycotina</taxon>
        <taxon>Eurotiomycetes</taxon>
        <taxon>Eurotiomycetidae</taxon>
        <taxon>Eurotiales</taxon>
        <taxon>Aspergillaceae</taxon>
        <taxon>Penicillium</taxon>
        <taxon>Penicillium chrysogenum species complex</taxon>
    </lineage>
</organism>
<dbReference type="HOGENOM" id="CLU_1540574_0_0_1"/>
<accession>B6HWY2</accession>
<dbReference type="VEuPathDB" id="FungiDB:PCH_Pc24g01950"/>
<proteinExistence type="predicted"/>
<reference evidence="1 2" key="1">
    <citation type="journal article" date="2008" name="Nat. Biotechnol.">
        <title>Genome sequencing and analysis of the filamentous fungus Penicillium chrysogenum.</title>
        <authorList>
            <person name="van den Berg M.A."/>
            <person name="Albang R."/>
            <person name="Albermann K."/>
            <person name="Badger J.H."/>
            <person name="Daran J.-M."/>
            <person name="Driessen A.J.M."/>
            <person name="Garcia-Estrada C."/>
            <person name="Fedorova N.D."/>
            <person name="Harris D.M."/>
            <person name="Heijne W.H.M."/>
            <person name="Joardar V.S."/>
            <person name="Kiel J.A.K.W."/>
            <person name="Kovalchuk A."/>
            <person name="Martin J.F."/>
            <person name="Nierman W.C."/>
            <person name="Nijland J.G."/>
            <person name="Pronk J.T."/>
            <person name="Roubos J.A."/>
            <person name="van der Klei I.J."/>
            <person name="van Peij N.N.M.E."/>
            <person name="Veenhuis M."/>
            <person name="von Doehren H."/>
            <person name="Wagner C."/>
            <person name="Wortman J.R."/>
            <person name="Bovenberg R.A.L."/>
        </authorList>
    </citation>
    <scope>NUCLEOTIDE SEQUENCE [LARGE SCALE GENOMIC DNA]</scope>
    <source>
        <strain evidence="2">ATCC 28089 / DSM 1075 / NRRL 1951 / Wisconsin 54-1255</strain>
    </source>
</reference>
<evidence type="ECO:0000313" key="1">
    <source>
        <dbReference type="EMBL" id="CAP87103.1"/>
    </source>
</evidence>
<dbReference type="Proteomes" id="UP000000724">
    <property type="component" value="Contig Pc00c24"/>
</dbReference>
<keyword evidence="2" id="KW-1185">Reference proteome</keyword>
<sequence>MSPSDYIYCFYNTSIGETSRQYNVSGFYCGTCTWLKHCKATHTLKIRPTRRRSIYEEPLEIPFVGSTKHRDAIASALRSRSHRFSRRLQVTQAYSTVGWLYPRTIASVKVDSQQRKPSYRGFSLAQEYPISSYIWVSPQRWRGEFDKYILNAERIVDAWRTESDESLAGAACAR</sequence>
<protein>
    <submittedName>
        <fullName evidence="1">Uncharacterized protein</fullName>
    </submittedName>
</protein>
<evidence type="ECO:0000313" key="2">
    <source>
        <dbReference type="Proteomes" id="UP000000724"/>
    </source>
</evidence>
<dbReference type="EMBL" id="AM920439">
    <property type="protein sequence ID" value="CAP87103.1"/>
    <property type="molecule type" value="Genomic_DNA"/>
</dbReference>